<reference evidence="2 3" key="1">
    <citation type="journal article" date="2020" name="IScience">
        <title>Genome Sequencing of the Endangered Kingdonia uniflora (Circaeasteraceae, Ranunculales) Reveals Potential Mechanisms of Evolutionary Specialization.</title>
        <authorList>
            <person name="Sun Y."/>
            <person name="Deng T."/>
            <person name="Zhang A."/>
            <person name="Moore M.J."/>
            <person name="Landis J.B."/>
            <person name="Lin N."/>
            <person name="Zhang H."/>
            <person name="Zhang X."/>
            <person name="Huang J."/>
            <person name="Zhang X."/>
            <person name="Sun H."/>
            <person name="Wang H."/>
        </authorList>
    </citation>
    <scope>NUCLEOTIDE SEQUENCE [LARGE SCALE GENOMIC DNA]</scope>
    <source>
        <strain evidence="2">TB1705</strain>
        <tissue evidence="2">Leaf</tissue>
    </source>
</reference>
<keyword evidence="3" id="KW-1185">Reference proteome</keyword>
<sequence>MSSKLARTFPIKKMLNHPSTSGTTGSGEAIEKAKKRRVEPSVILGVKVTEDRLVVEDDLKEVVEKSSLAAFHGEEEMSKMAARLMKGICLGVEEERAELK</sequence>
<evidence type="ECO:0000313" key="3">
    <source>
        <dbReference type="Proteomes" id="UP000541444"/>
    </source>
</evidence>
<protein>
    <submittedName>
        <fullName evidence="2">Uncharacterized protein</fullName>
    </submittedName>
</protein>
<name>A0A7J7LES7_9MAGN</name>
<comment type="caution">
    <text evidence="2">The sequence shown here is derived from an EMBL/GenBank/DDBJ whole genome shotgun (WGS) entry which is preliminary data.</text>
</comment>
<accession>A0A7J7LES7</accession>
<gene>
    <name evidence="2" type="ORF">GIB67_006570</name>
</gene>
<dbReference type="AlphaFoldDB" id="A0A7J7LES7"/>
<dbReference type="EMBL" id="JACGCM010002332">
    <property type="protein sequence ID" value="KAF6141125.1"/>
    <property type="molecule type" value="Genomic_DNA"/>
</dbReference>
<evidence type="ECO:0000256" key="1">
    <source>
        <dbReference type="SAM" id="MobiDB-lite"/>
    </source>
</evidence>
<organism evidence="2 3">
    <name type="scientific">Kingdonia uniflora</name>
    <dbReference type="NCBI Taxonomy" id="39325"/>
    <lineage>
        <taxon>Eukaryota</taxon>
        <taxon>Viridiplantae</taxon>
        <taxon>Streptophyta</taxon>
        <taxon>Embryophyta</taxon>
        <taxon>Tracheophyta</taxon>
        <taxon>Spermatophyta</taxon>
        <taxon>Magnoliopsida</taxon>
        <taxon>Ranunculales</taxon>
        <taxon>Circaeasteraceae</taxon>
        <taxon>Kingdonia</taxon>
    </lineage>
</organism>
<feature type="region of interest" description="Disordered" evidence="1">
    <location>
        <begin position="1"/>
        <end position="33"/>
    </location>
</feature>
<dbReference type="Proteomes" id="UP000541444">
    <property type="component" value="Unassembled WGS sequence"/>
</dbReference>
<evidence type="ECO:0000313" key="2">
    <source>
        <dbReference type="EMBL" id="KAF6141125.1"/>
    </source>
</evidence>
<proteinExistence type="predicted"/>